<dbReference type="GO" id="GO:0005524">
    <property type="term" value="F:ATP binding"/>
    <property type="evidence" value="ECO:0007669"/>
    <property type="project" value="UniProtKB-UniRule"/>
</dbReference>
<dbReference type="GO" id="GO:0051301">
    <property type="term" value="P:cell division"/>
    <property type="evidence" value="ECO:0007669"/>
    <property type="project" value="UniProtKB-KW"/>
</dbReference>
<evidence type="ECO:0000256" key="4">
    <source>
        <dbReference type="PROSITE-ProRule" id="PRU10141"/>
    </source>
</evidence>
<accession>A0A1E5RG21</accession>
<dbReference type="OrthoDB" id="8693905at2759"/>
<dbReference type="GO" id="GO:0005737">
    <property type="term" value="C:cytoplasm"/>
    <property type="evidence" value="ECO:0007669"/>
    <property type="project" value="TreeGrafter"/>
</dbReference>
<dbReference type="Pfam" id="PF00069">
    <property type="entry name" value="Pkinase"/>
    <property type="match status" value="1"/>
</dbReference>
<dbReference type="InterPro" id="IPR050629">
    <property type="entry name" value="STE20/SPS1-PAK"/>
</dbReference>
<dbReference type="PROSITE" id="PS00108">
    <property type="entry name" value="PROTEIN_KINASE_ST"/>
    <property type="match status" value="1"/>
</dbReference>
<keyword evidence="3 4" id="KW-0067">ATP-binding</keyword>
<dbReference type="InterPro" id="IPR000719">
    <property type="entry name" value="Prot_kinase_dom"/>
</dbReference>
<gene>
    <name evidence="6" type="ORF">AWRI3578_g2376</name>
</gene>
<dbReference type="InterPro" id="IPR017441">
    <property type="entry name" value="Protein_kinase_ATP_BS"/>
</dbReference>
<evidence type="ECO:0000313" key="7">
    <source>
        <dbReference type="Proteomes" id="UP000095605"/>
    </source>
</evidence>
<dbReference type="GO" id="GO:0004674">
    <property type="term" value="F:protein serine/threonine kinase activity"/>
    <property type="evidence" value="ECO:0007669"/>
    <property type="project" value="UniProtKB-EC"/>
</dbReference>
<dbReference type="AlphaFoldDB" id="A0A1E5RG21"/>
<evidence type="ECO:0000256" key="3">
    <source>
        <dbReference type="ARBA" id="ARBA00022840"/>
    </source>
</evidence>
<dbReference type="InterPro" id="IPR008271">
    <property type="entry name" value="Ser/Thr_kinase_AS"/>
</dbReference>
<evidence type="ECO:0000313" key="6">
    <source>
        <dbReference type="EMBL" id="OEJ85786.1"/>
    </source>
</evidence>
<sequence length="1090" mass="126373">MDLNKRPNDSHKANKHSSYRILSKLGHGAYGTVYKAQHITTKEILAIKAVQVEEDELIEDYMTEINLVQNLSHKNIVKCYGFEKRVNREEPSNAFRRRMQSQRCELLIFLEYCSNGSLKDMMSDESIFPGKFIPEKLAKGYIKQTLEGLKYLHEQGVIHRDIKCANLLVSSKDNIIKLADFGISTQITNTLKSGVRNGNEDVAMTCIGSPNWMAPEILLGQGATSKSDIWSLGSTLVEMLTGKPPFYNLNNREAVCYAIVHDYFIFTKKDRERLSSSSLLFVDYLFNKNIFERPSAKDLLEKKFIDSTKNSSWLFEEDDDIQLKNDKLKKFRETDNDSQVSMFEDDFIAVENSFQGHHRDKYETGESTELQDSPFKQKVRSTKELNSNSLREAFVSLARTDFIIDKIEKEKLNSFEVLKIIEDINNTDLTKLIINKLIVYKKSVNLEYNLMTFFKVLFGKIDKLGLEMTAKINDLLNSFFSLDGSDCLVIYWTQILSDPSPENLKTMKMWIYVCLLNNGLDRLVLSPVLLSFLQRLVGAFDEVDLTVWKLVLKISFNVVTKFGDFYISIYNPLIDYLVKIEKFDNEKDLEIFKLFFLKITEINANISTSQIKLLITKKITKNKKLWDYFLVKILNNVLKNSNEKNSSIDLDNDLKVKSIEDNSVFVSKIFFKKWIFENICDELLDLKFDDLLDFKFCRYVFELVYNMFVFQPSTKLMFIDKSFLLSTCERLILLKLDPKSVDTSIIKYHRYDLKLIIKLISDLAIEFDNKGLDLSLWVYEYYAYVSLLYLQSHITYSTYAIETLSNCCYVLFRAKVMSFPNVKTMQLSIDGKTVLNTDLRLFLNGFIEMNLIKNAGTEDKKADGYKSNAFDLVFKSIHKLLSSMTISAENEIVEDENATKDDIELQFTKEYSPLALFIVDHANFFEIVQTILDKYQGSLILQIDFLKFLKLVFKQYVGFKINYYMNKENSNQADSLNKKTHSYSQLKQDMHTGDMIPKRTQNFKLVRDYLLSLWEQSPKKSNADNLSMISSVHSSPKKILNMNNQEKGFAFSQPMHDNMKPQSRVGHNSIIIKTLLRDIDLIYKQSITLA</sequence>
<dbReference type="EMBL" id="LPNL01000005">
    <property type="protein sequence ID" value="OEJ85786.1"/>
    <property type="molecule type" value="Genomic_DNA"/>
</dbReference>
<evidence type="ECO:0000259" key="5">
    <source>
        <dbReference type="PROSITE" id="PS50011"/>
    </source>
</evidence>
<evidence type="ECO:0000256" key="2">
    <source>
        <dbReference type="ARBA" id="ARBA00022741"/>
    </source>
</evidence>
<organism evidence="6 7">
    <name type="scientific">Hanseniaspora opuntiae</name>
    <dbReference type="NCBI Taxonomy" id="211096"/>
    <lineage>
        <taxon>Eukaryota</taxon>
        <taxon>Fungi</taxon>
        <taxon>Dikarya</taxon>
        <taxon>Ascomycota</taxon>
        <taxon>Saccharomycotina</taxon>
        <taxon>Saccharomycetes</taxon>
        <taxon>Saccharomycodales</taxon>
        <taxon>Saccharomycodaceae</taxon>
        <taxon>Hanseniaspora</taxon>
    </lineage>
</organism>
<comment type="caution">
    <text evidence="6">The sequence shown here is derived from an EMBL/GenBank/DDBJ whole genome shotgun (WGS) entry which is preliminary data.</text>
</comment>
<dbReference type="EC" id="2.7.11.1" evidence="1"/>
<reference evidence="7" key="1">
    <citation type="journal article" date="2016" name="Genome Announc.">
        <title>Genome sequences of three species of Hanseniaspora isolated from spontaneous wine fermentations.</title>
        <authorList>
            <person name="Sternes P.R."/>
            <person name="Lee D."/>
            <person name="Kutyna D.R."/>
            <person name="Borneman A.R."/>
        </authorList>
    </citation>
    <scope>NUCLEOTIDE SEQUENCE [LARGE SCALE GENOMIC DNA]</scope>
    <source>
        <strain evidence="7">AWRI3578</strain>
    </source>
</reference>
<dbReference type="PROSITE" id="PS50011">
    <property type="entry name" value="PROTEIN_KINASE_DOM"/>
    <property type="match status" value="1"/>
</dbReference>
<proteinExistence type="predicted"/>
<dbReference type="PANTHER" id="PTHR48012">
    <property type="entry name" value="STERILE20-LIKE KINASE, ISOFORM B-RELATED"/>
    <property type="match status" value="1"/>
</dbReference>
<protein>
    <recommendedName>
        <fullName evidence="1">non-specific serine/threonine protein kinase</fullName>
        <ecNumber evidence="1">2.7.11.1</ecNumber>
    </recommendedName>
</protein>
<dbReference type="Gene3D" id="3.30.200.20">
    <property type="entry name" value="Phosphorylase Kinase, domain 1"/>
    <property type="match status" value="1"/>
</dbReference>
<dbReference type="Proteomes" id="UP000095605">
    <property type="component" value="Unassembled WGS sequence"/>
</dbReference>
<name>A0A1E5RG21_9ASCO</name>
<keyword evidence="7" id="KW-1185">Reference proteome</keyword>
<feature type="domain" description="Protein kinase" evidence="5">
    <location>
        <begin position="19"/>
        <end position="305"/>
    </location>
</feature>
<dbReference type="PANTHER" id="PTHR48012:SF26">
    <property type="entry name" value="SERINE_THREONINE-PROTEIN KINASE DDB_G0283821-RELATED"/>
    <property type="match status" value="1"/>
</dbReference>
<keyword evidence="6" id="KW-0132">Cell division</keyword>
<evidence type="ECO:0000256" key="1">
    <source>
        <dbReference type="ARBA" id="ARBA00012513"/>
    </source>
</evidence>
<feature type="unsure residue" description="D or N" evidence="6">
    <location>
        <position position="483"/>
    </location>
</feature>
<dbReference type="Gene3D" id="1.10.510.10">
    <property type="entry name" value="Transferase(Phosphotransferase) domain 1"/>
    <property type="match status" value="1"/>
</dbReference>
<keyword evidence="2 4" id="KW-0547">Nucleotide-binding</keyword>
<dbReference type="PROSITE" id="PS00107">
    <property type="entry name" value="PROTEIN_KINASE_ATP"/>
    <property type="match status" value="1"/>
</dbReference>
<dbReference type="InterPro" id="IPR011009">
    <property type="entry name" value="Kinase-like_dom_sf"/>
</dbReference>
<dbReference type="SUPFAM" id="SSF56112">
    <property type="entry name" value="Protein kinase-like (PK-like)"/>
    <property type="match status" value="1"/>
</dbReference>
<dbReference type="SMART" id="SM00220">
    <property type="entry name" value="S_TKc"/>
    <property type="match status" value="1"/>
</dbReference>
<feature type="binding site" evidence="4">
    <location>
        <position position="48"/>
    </location>
    <ligand>
        <name>ATP</name>
        <dbReference type="ChEBI" id="CHEBI:30616"/>
    </ligand>
</feature>
<keyword evidence="6" id="KW-0131">Cell cycle</keyword>